<dbReference type="InterPro" id="IPR011333">
    <property type="entry name" value="SKP1/BTB/POZ_sf"/>
</dbReference>
<dbReference type="PROSITE" id="PS50097">
    <property type="entry name" value="BTB"/>
    <property type="match status" value="1"/>
</dbReference>
<gene>
    <name evidence="2" type="ORF">CEP54_013171</name>
</gene>
<dbReference type="InterPro" id="IPR000210">
    <property type="entry name" value="BTB/POZ_dom"/>
</dbReference>
<evidence type="ECO:0000313" key="2">
    <source>
        <dbReference type="EMBL" id="RSL47916.1"/>
    </source>
</evidence>
<keyword evidence="3" id="KW-1185">Reference proteome</keyword>
<comment type="caution">
    <text evidence="2">The sequence shown here is derived from an EMBL/GenBank/DDBJ whole genome shotgun (WGS) entry which is preliminary data.</text>
</comment>
<proteinExistence type="predicted"/>
<dbReference type="Gene3D" id="3.30.710.10">
    <property type="entry name" value="Potassium Channel Kv1.1, Chain A"/>
    <property type="match status" value="1"/>
</dbReference>
<dbReference type="CDD" id="cd18186">
    <property type="entry name" value="BTB_POZ_ZBTB_KLHL-like"/>
    <property type="match status" value="1"/>
</dbReference>
<organism evidence="2 3">
    <name type="scientific">Fusarium duplospermum</name>
    <dbReference type="NCBI Taxonomy" id="1325734"/>
    <lineage>
        <taxon>Eukaryota</taxon>
        <taxon>Fungi</taxon>
        <taxon>Dikarya</taxon>
        <taxon>Ascomycota</taxon>
        <taxon>Pezizomycotina</taxon>
        <taxon>Sordariomycetes</taxon>
        <taxon>Hypocreomycetidae</taxon>
        <taxon>Hypocreales</taxon>
        <taxon>Nectriaceae</taxon>
        <taxon>Fusarium</taxon>
        <taxon>Fusarium solani species complex</taxon>
    </lineage>
</organism>
<reference evidence="2 3" key="1">
    <citation type="submission" date="2017-06" db="EMBL/GenBank/DDBJ databases">
        <title>Comparative genomic analysis of Ambrosia Fusariam Clade fungi.</title>
        <authorList>
            <person name="Stajich J.E."/>
            <person name="Carrillo J."/>
            <person name="Kijimoto T."/>
            <person name="Eskalen A."/>
            <person name="O'Donnell K."/>
            <person name="Kasson M."/>
        </authorList>
    </citation>
    <scope>NUCLEOTIDE SEQUENCE [LARGE SCALE GENOMIC DNA]</scope>
    <source>
        <strain evidence="2 3">NRRL62584</strain>
    </source>
</reference>
<name>A0A428P4I5_9HYPO</name>
<feature type="domain" description="BTB" evidence="1">
    <location>
        <begin position="27"/>
        <end position="86"/>
    </location>
</feature>
<dbReference type="PANTHER" id="PTHR47843:SF5">
    <property type="entry name" value="BTB_POZ DOMAIN PROTEIN"/>
    <property type="match status" value="1"/>
</dbReference>
<dbReference type="PANTHER" id="PTHR47843">
    <property type="entry name" value="BTB DOMAIN-CONTAINING PROTEIN-RELATED"/>
    <property type="match status" value="1"/>
</dbReference>
<dbReference type="EMBL" id="NKCI01000207">
    <property type="protein sequence ID" value="RSL47916.1"/>
    <property type="molecule type" value="Genomic_DNA"/>
</dbReference>
<dbReference type="Proteomes" id="UP000288168">
    <property type="component" value="Unassembled WGS sequence"/>
</dbReference>
<protein>
    <recommendedName>
        <fullName evidence="1">BTB domain-containing protein</fullName>
    </recommendedName>
</protein>
<sequence>MGSNEGQKPYNALMRSLKELFESGLYSDLTIVCGEDRHRVHKAIVCTRSSFFNSACNSGFQEAETGIIHLHEDDPLVVKMMLHYLYHLDYPQAPIPASGQDETSTSHTFTFRCTSEPSVLASETTGIAPADKQANERVNDWLSKKEKKKLKMKRLAQPQSQFLSVPATPNLTLHAKVYAIGEKYGVDDLKELAANKFRAEAEFYWQSDDFVSAIKEVYTSTIDEDRVLRDIVTGVISKHWELLDRSSLQSVIKNLGICFDLLMRFRKSQSTTRSTTSLWGEV</sequence>
<dbReference type="STRING" id="1325734.A0A428P4I5"/>
<dbReference type="OrthoDB" id="6359816at2759"/>
<dbReference type="Pfam" id="PF00651">
    <property type="entry name" value="BTB"/>
    <property type="match status" value="1"/>
</dbReference>
<evidence type="ECO:0000259" key="1">
    <source>
        <dbReference type="PROSITE" id="PS50097"/>
    </source>
</evidence>
<dbReference type="SUPFAM" id="SSF54695">
    <property type="entry name" value="POZ domain"/>
    <property type="match status" value="1"/>
</dbReference>
<dbReference type="AlphaFoldDB" id="A0A428P4I5"/>
<accession>A0A428P4I5</accession>
<evidence type="ECO:0000313" key="3">
    <source>
        <dbReference type="Proteomes" id="UP000288168"/>
    </source>
</evidence>